<evidence type="ECO:0000313" key="8">
    <source>
        <dbReference type="EMBL" id="WUQ86911.1"/>
    </source>
</evidence>
<name>A0ABZ1UA12_9ACTN</name>
<dbReference type="SFLD" id="SFLDS00001">
    <property type="entry name" value="Enolase"/>
    <property type="match status" value="1"/>
</dbReference>
<dbReference type="Gene3D" id="3.30.390.10">
    <property type="entry name" value="Enolase-like, N-terminal domain"/>
    <property type="match status" value="1"/>
</dbReference>
<dbReference type="InterPro" id="IPR034603">
    <property type="entry name" value="Dipeptide_epimerase"/>
</dbReference>
<dbReference type="CDD" id="cd03319">
    <property type="entry name" value="L-Ala-DL-Glu_epimerase"/>
    <property type="match status" value="1"/>
</dbReference>
<dbReference type="InterPro" id="IPR018110">
    <property type="entry name" value="Mandel_Rmase/mucon_lact_enz_CS"/>
</dbReference>
<evidence type="ECO:0000256" key="6">
    <source>
        <dbReference type="SAM" id="MobiDB-lite"/>
    </source>
</evidence>
<gene>
    <name evidence="8" type="ORF">OHA16_30470</name>
</gene>
<dbReference type="EC" id="5.1.1.-" evidence="5"/>
<evidence type="ECO:0000256" key="1">
    <source>
        <dbReference type="ARBA" id="ARBA00008031"/>
    </source>
</evidence>
<dbReference type="InterPro" id="IPR029017">
    <property type="entry name" value="Enolase-like_N"/>
</dbReference>
<dbReference type="PANTHER" id="PTHR48073:SF2">
    <property type="entry name" value="O-SUCCINYLBENZOATE SYNTHASE"/>
    <property type="match status" value="1"/>
</dbReference>
<dbReference type="SUPFAM" id="SSF54826">
    <property type="entry name" value="Enolase N-terminal domain-like"/>
    <property type="match status" value="1"/>
</dbReference>
<keyword evidence="4 5" id="KW-0413">Isomerase</keyword>
<protein>
    <recommendedName>
        <fullName evidence="5">Dipeptide epimerase</fullName>
        <ecNumber evidence="5">5.1.1.-</ecNumber>
    </recommendedName>
</protein>
<reference evidence="8" key="1">
    <citation type="submission" date="2022-10" db="EMBL/GenBank/DDBJ databases">
        <title>The complete genomes of actinobacterial strains from the NBC collection.</title>
        <authorList>
            <person name="Joergensen T.S."/>
            <person name="Alvarez Arevalo M."/>
            <person name="Sterndorff E.B."/>
            <person name="Faurdal D."/>
            <person name="Vuksanovic O."/>
            <person name="Mourched A.-S."/>
            <person name="Charusanti P."/>
            <person name="Shaw S."/>
            <person name="Blin K."/>
            <person name="Weber T."/>
        </authorList>
    </citation>
    <scope>NUCLEOTIDE SEQUENCE</scope>
    <source>
        <strain evidence="8">NBC_00222</strain>
    </source>
</reference>
<dbReference type="Gene3D" id="3.20.20.120">
    <property type="entry name" value="Enolase-like C-terminal domain"/>
    <property type="match status" value="1"/>
</dbReference>
<evidence type="ECO:0000256" key="2">
    <source>
        <dbReference type="ARBA" id="ARBA00022723"/>
    </source>
</evidence>
<dbReference type="PANTHER" id="PTHR48073">
    <property type="entry name" value="O-SUCCINYLBENZOATE SYNTHASE-RELATED"/>
    <property type="match status" value="1"/>
</dbReference>
<feature type="region of interest" description="Disordered" evidence="6">
    <location>
        <begin position="339"/>
        <end position="376"/>
    </location>
</feature>
<dbReference type="SUPFAM" id="SSF51604">
    <property type="entry name" value="Enolase C-terminal domain-like"/>
    <property type="match status" value="1"/>
</dbReference>
<keyword evidence="3 5" id="KW-0460">Magnesium</keyword>
<dbReference type="Pfam" id="PF02746">
    <property type="entry name" value="MR_MLE_N"/>
    <property type="match status" value="1"/>
</dbReference>
<evidence type="ECO:0000313" key="9">
    <source>
        <dbReference type="Proteomes" id="UP001432222"/>
    </source>
</evidence>
<dbReference type="InterPro" id="IPR013341">
    <property type="entry name" value="Mandelate_racemase_N_dom"/>
</dbReference>
<dbReference type="Pfam" id="PF13378">
    <property type="entry name" value="MR_MLE_C"/>
    <property type="match status" value="1"/>
</dbReference>
<evidence type="ECO:0000256" key="4">
    <source>
        <dbReference type="ARBA" id="ARBA00023235"/>
    </source>
</evidence>
<keyword evidence="9" id="KW-1185">Reference proteome</keyword>
<evidence type="ECO:0000259" key="7">
    <source>
        <dbReference type="SMART" id="SM00922"/>
    </source>
</evidence>
<dbReference type="InterPro" id="IPR013342">
    <property type="entry name" value="Mandelate_racemase_C"/>
</dbReference>
<sequence length="376" mass="38707">MRVDLSTVRLRLATPLRISRSVTTERDAVRLALGHGGLTGHGEVVSSVHLGLPTHRIHHELALLRPALERHQDPEQALADLSSGAAPFAPLPAGVLAAVEAALLDLVGKRAGEPVHRLLGRADPVAAVTARTIGIEPPARAAVQAARLADAGFTVLKIKAGSADPGLDLVRVQAVHEAAPGARLLLDPNGAWTPAEALRLLPAFAAIGVEAVEQPIAPGDPDALAAVAERSPIPVIADEDAVDHEDACRLAGRVQGVNLKLAKCGGVHQVLRIAEALRGSGTELMLGCLVASSLGIAPAVHLADRARWLDLDGHLLLAHDPWQGIGGADGTVRTPDRAGLGVLPAPETSAPVPEAPTPVPDGRAGPFAEARPAAGR</sequence>
<dbReference type="EMBL" id="CP108110">
    <property type="protein sequence ID" value="WUQ86911.1"/>
    <property type="molecule type" value="Genomic_DNA"/>
</dbReference>
<feature type="domain" description="Mandelate racemase/muconate lactonizing enzyme C-terminal" evidence="7">
    <location>
        <begin position="138"/>
        <end position="234"/>
    </location>
</feature>
<dbReference type="InterPro" id="IPR036849">
    <property type="entry name" value="Enolase-like_C_sf"/>
</dbReference>
<proteinExistence type="inferred from homology"/>
<organism evidence="8 9">
    <name type="scientific">Kitasatospora purpeofusca</name>
    <dbReference type="NCBI Taxonomy" id="67352"/>
    <lineage>
        <taxon>Bacteria</taxon>
        <taxon>Bacillati</taxon>
        <taxon>Actinomycetota</taxon>
        <taxon>Actinomycetes</taxon>
        <taxon>Kitasatosporales</taxon>
        <taxon>Streptomycetaceae</taxon>
        <taxon>Kitasatospora</taxon>
    </lineage>
</organism>
<dbReference type="Proteomes" id="UP001432222">
    <property type="component" value="Chromosome"/>
</dbReference>
<dbReference type="SFLD" id="SFLDG00180">
    <property type="entry name" value="muconate_cycloisomerase"/>
    <property type="match status" value="1"/>
</dbReference>
<keyword evidence="2 5" id="KW-0479">Metal-binding</keyword>
<comment type="similarity">
    <text evidence="1 5">Belongs to the mandelate racemase/muconate lactonizing enzyme family.</text>
</comment>
<dbReference type="RefSeq" id="WP_328957499.1">
    <property type="nucleotide sequence ID" value="NZ_CP108110.1"/>
</dbReference>
<dbReference type="SMART" id="SM00922">
    <property type="entry name" value="MR_MLE"/>
    <property type="match status" value="1"/>
</dbReference>
<dbReference type="InterPro" id="IPR029065">
    <property type="entry name" value="Enolase_C-like"/>
</dbReference>
<accession>A0ABZ1UA12</accession>
<evidence type="ECO:0000256" key="3">
    <source>
        <dbReference type="ARBA" id="ARBA00022842"/>
    </source>
</evidence>
<evidence type="ECO:0000256" key="5">
    <source>
        <dbReference type="RuleBase" id="RU366006"/>
    </source>
</evidence>
<dbReference type="PROSITE" id="PS00909">
    <property type="entry name" value="MR_MLE_2"/>
    <property type="match status" value="1"/>
</dbReference>
<comment type="cofactor">
    <cofactor evidence="5">
        <name>Mg(2+)</name>
        <dbReference type="ChEBI" id="CHEBI:18420"/>
    </cofactor>
    <text evidence="5">Binds 1 Mg(2+) ion per subunit.</text>
</comment>